<comment type="caution">
    <text evidence="2">The sequence shown here is derived from an EMBL/GenBank/DDBJ whole genome shotgun (WGS) entry which is preliminary data.</text>
</comment>
<dbReference type="InterPro" id="IPR046960">
    <property type="entry name" value="PPR_At4g14850-like_plant"/>
</dbReference>
<dbReference type="PANTHER" id="PTHR47926">
    <property type="entry name" value="PENTATRICOPEPTIDE REPEAT-CONTAINING PROTEIN"/>
    <property type="match status" value="1"/>
</dbReference>
<name>A0ABC8IT72_ERUVS</name>
<dbReference type="Proteomes" id="UP001642260">
    <property type="component" value="Unassembled WGS sequence"/>
</dbReference>
<protein>
    <recommendedName>
        <fullName evidence="4">Pentatricopeptide repeat-containing protein</fullName>
    </recommendedName>
</protein>
<evidence type="ECO:0000256" key="1">
    <source>
        <dbReference type="ARBA" id="ARBA00022737"/>
    </source>
</evidence>
<dbReference type="EMBL" id="CAKOAT010052932">
    <property type="protein sequence ID" value="CAH8299020.1"/>
    <property type="molecule type" value="Genomic_DNA"/>
</dbReference>
<reference evidence="2 3" key="1">
    <citation type="submission" date="2022-03" db="EMBL/GenBank/DDBJ databases">
        <authorList>
            <person name="Macdonald S."/>
            <person name="Ahmed S."/>
            <person name="Newling K."/>
        </authorList>
    </citation>
    <scope>NUCLEOTIDE SEQUENCE [LARGE SCALE GENOMIC DNA]</scope>
</reference>
<evidence type="ECO:0008006" key="4">
    <source>
        <dbReference type="Google" id="ProtNLM"/>
    </source>
</evidence>
<evidence type="ECO:0000313" key="2">
    <source>
        <dbReference type="EMBL" id="CAH8299020.1"/>
    </source>
</evidence>
<sequence>MGLAGEMRNVGVKASDVGYINLLTACSHAGLVEEGRKYFSQMVNVDGLETRIEHYGCMVDLLGRSGLLDVSFKCLYIGFRNHVEFLTTSSNSFITLMSFAE</sequence>
<dbReference type="PANTHER" id="PTHR47926:SF436">
    <property type="entry name" value="PENTATRICOPEPTIDE REPEAT-CONTAINING PROTEIN ELI1, CHLOROPLASTIC-LIKE ISOFORM X2"/>
    <property type="match status" value="1"/>
</dbReference>
<dbReference type="AlphaFoldDB" id="A0ABC8IT72"/>
<keyword evidence="1" id="KW-0677">Repeat</keyword>
<gene>
    <name evidence="2" type="ORF">ERUC_LOCUS2470</name>
</gene>
<organism evidence="2 3">
    <name type="scientific">Eruca vesicaria subsp. sativa</name>
    <name type="common">Garden rocket</name>
    <name type="synonym">Eruca sativa</name>
    <dbReference type="NCBI Taxonomy" id="29727"/>
    <lineage>
        <taxon>Eukaryota</taxon>
        <taxon>Viridiplantae</taxon>
        <taxon>Streptophyta</taxon>
        <taxon>Embryophyta</taxon>
        <taxon>Tracheophyta</taxon>
        <taxon>Spermatophyta</taxon>
        <taxon>Magnoliopsida</taxon>
        <taxon>eudicotyledons</taxon>
        <taxon>Gunneridae</taxon>
        <taxon>Pentapetalae</taxon>
        <taxon>rosids</taxon>
        <taxon>malvids</taxon>
        <taxon>Brassicales</taxon>
        <taxon>Brassicaceae</taxon>
        <taxon>Brassiceae</taxon>
        <taxon>Eruca</taxon>
    </lineage>
</organism>
<proteinExistence type="predicted"/>
<dbReference type="InterPro" id="IPR002885">
    <property type="entry name" value="PPR_rpt"/>
</dbReference>
<keyword evidence="3" id="KW-1185">Reference proteome</keyword>
<dbReference type="InterPro" id="IPR011990">
    <property type="entry name" value="TPR-like_helical_dom_sf"/>
</dbReference>
<evidence type="ECO:0000313" key="3">
    <source>
        <dbReference type="Proteomes" id="UP001642260"/>
    </source>
</evidence>
<dbReference type="Pfam" id="PF01535">
    <property type="entry name" value="PPR"/>
    <property type="match status" value="1"/>
</dbReference>
<dbReference type="Gene3D" id="1.25.40.10">
    <property type="entry name" value="Tetratricopeptide repeat domain"/>
    <property type="match status" value="1"/>
</dbReference>
<accession>A0ABC8IT72</accession>